<feature type="repeat" description="TPR" evidence="1">
    <location>
        <begin position="1561"/>
        <end position="1594"/>
    </location>
</feature>
<dbReference type="InterPro" id="IPR019734">
    <property type="entry name" value="TPR_rpt"/>
</dbReference>
<feature type="repeat" description="TPR" evidence="1">
    <location>
        <begin position="298"/>
        <end position="331"/>
    </location>
</feature>
<protein>
    <recommendedName>
        <fullName evidence="2">CHAT domain-containing protein</fullName>
    </recommendedName>
</protein>
<feature type="repeat" description="TPR" evidence="1">
    <location>
        <begin position="218"/>
        <end position="251"/>
    </location>
</feature>
<dbReference type="SUPFAM" id="SSF48452">
    <property type="entry name" value="TPR-like"/>
    <property type="match status" value="7"/>
</dbReference>
<feature type="repeat" description="TPR" evidence="1">
    <location>
        <begin position="338"/>
        <end position="371"/>
    </location>
</feature>
<feature type="repeat" description="TPR" evidence="1">
    <location>
        <begin position="778"/>
        <end position="811"/>
    </location>
</feature>
<accession>A0ABN8S1Y3</accession>
<dbReference type="PANTHER" id="PTHR10098">
    <property type="entry name" value="RAPSYN-RELATED"/>
    <property type="match status" value="1"/>
</dbReference>
<evidence type="ECO:0000313" key="4">
    <source>
        <dbReference type="Proteomes" id="UP001159427"/>
    </source>
</evidence>
<comment type="caution">
    <text evidence="3">The sequence shown here is derived from an EMBL/GenBank/DDBJ whole genome shotgun (WGS) entry which is preliminary data.</text>
</comment>
<evidence type="ECO:0000259" key="2">
    <source>
        <dbReference type="Pfam" id="PF12770"/>
    </source>
</evidence>
<dbReference type="Pfam" id="PF13424">
    <property type="entry name" value="TPR_12"/>
    <property type="match status" value="12"/>
</dbReference>
<dbReference type="PANTHER" id="PTHR10098:SF108">
    <property type="entry name" value="TETRATRICOPEPTIDE REPEAT PROTEIN 28"/>
    <property type="match status" value="1"/>
</dbReference>
<name>A0ABN8S1Y3_9CNID</name>
<feature type="repeat" description="TPR" evidence="1">
    <location>
        <begin position="698"/>
        <end position="731"/>
    </location>
</feature>
<keyword evidence="4" id="KW-1185">Reference proteome</keyword>
<organism evidence="3 4">
    <name type="scientific">Porites evermanni</name>
    <dbReference type="NCBI Taxonomy" id="104178"/>
    <lineage>
        <taxon>Eukaryota</taxon>
        <taxon>Metazoa</taxon>
        <taxon>Cnidaria</taxon>
        <taxon>Anthozoa</taxon>
        <taxon>Hexacorallia</taxon>
        <taxon>Scleractinia</taxon>
        <taxon>Fungiina</taxon>
        <taxon>Poritidae</taxon>
        <taxon>Porites</taxon>
    </lineage>
</organism>
<evidence type="ECO:0000256" key="1">
    <source>
        <dbReference type="PROSITE-ProRule" id="PRU00339"/>
    </source>
</evidence>
<feature type="domain" description="CHAT" evidence="2">
    <location>
        <begin position="1856"/>
        <end position="2130"/>
    </location>
</feature>
<dbReference type="PROSITE" id="PS50293">
    <property type="entry name" value="TPR_REGION"/>
    <property type="match status" value="7"/>
</dbReference>
<dbReference type="PROSITE" id="PS50005">
    <property type="entry name" value="TPR"/>
    <property type="match status" value="24"/>
</dbReference>
<feature type="repeat" description="TPR" evidence="1">
    <location>
        <begin position="378"/>
        <end position="411"/>
    </location>
</feature>
<proteinExistence type="predicted"/>
<keyword evidence="1" id="KW-0802">TPR repeat</keyword>
<dbReference type="Proteomes" id="UP001159427">
    <property type="component" value="Unassembled WGS sequence"/>
</dbReference>
<feature type="repeat" description="TPR" evidence="1">
    <location>
        <begin position="458"/>
        <end position="491"/>
    </location>
</feature>
<gene>
    <name evidence="3" type="ORF">PEVE_00016327</name>
</gene>
<feature type="repeat" description="TPR" evidence="1">
    <location>
        <begin position="418"/>
        <end position="451"/>
    </location>
</feature>
<dbReference type="InterPro" id="IPR011990">
    <property type="entry name" value="TPR-like_helical_dom_sf"/>
</dbReference>
<sequence>MDNIWEIVQAIHIGAVVATFLWNTGRIKKAVDFFNECLVLLNVKALYTIKELTTPLVIDVYHKLFDGYTLLYDHTRAIECGKKLHVALHNSGRKEEEGIILIQLANIYYQRSKYEEAKQFYEKAHSIMIETGNNRGVGACYGNLGTVFLSLGQYTKAEEYLQKALVIRKEIGDKEGEASAYGNLGTVFQSVGQYTKAKEYLQKALVIRKEIGHKEGEASDYGNLGTVFLSVGQYSKAEEYLQKALVIRKEIGDKKGEAFDYGNLGTVFSSVGQYTKAEEYLQKALVIRKEIGDKKGEASDYGNLGTVFLSVGQYSKAEEYLQKALVIRKEIGDKKGEASAYGNLGTVFSSVGQYTKAGEYFQKALVIRKEIGDKKGEASDYGNLGTVFSSVGQYSKAEEYLQKALVIRKEIGDKKGEASAYGNLGSVFLSVGQYTKAEEYLQKALVISKEIGDKKGEASDYGNLGTVFLSVGQYTKAEEYLKKALVIKQEIGAKKGEASAFGNLGTVFKSVGQYTKAAEYLQKALLIRKEIGDKEGEASDYGNLGTVFSSVGQYTKAEEYLKKALVIKQEIGDKKGEASAYGNLGTVFKSVGQYTKAEEYLQKALVIKQEIGDKKGEASVYGNVGSVFLSVGQYTKAKEYLQKALVIRKEIGDKKGEASTYGNLGSVFLSVGQYTKAKEYLQKALVIRKQIGDKKGEAIAYGNLGNVFLSVGQYSKAEEYFQKALVISKEIGDKEGEASAYGNLGTVFQSVGQYAKAEGYLQKALVIKQEIGGKEGEASAYGNLGTVFQLVGQHTKAEEYLKKALVIRKEIGDKEGEASAYGNLGTVFQSVGQYFKAEEYLQKALVIRKEIGDKKGEASAYGNLGNVFQSVGKFTKAEEYLQKALTINEEIGDKRGVGASYLNLGKLCGEFQLNAKSQVFVNKALEISYEIGDIEMQFSSHLAIALNALVAGGSITELLRNLYESIQKCEEMHDFLMMKDQFKISFFDEHVSPYLLLCRLLIATGSYYEALYVAELGRSRALADILSNKYSVEKEVSVNPQSWIGIENIMDKNALSSCLYVSCFGDNMYFWILKPNKSVVFRQTKLKESADQVFGNEKIVGSRELRQEQCEDRSLFSSYLSSLAKCHAPQVGGTATLRLVEEDKDTPSLGDGYNMIVTPVADLLEEPEIIIIPDPLLYRIPFAALTNDKVKEETKYLSDTQRIRIVPSLTTLKLIQLSSADYHSGTGALIVGDPEVRDVYYQGELLELDPLPWARKEAQMIGRLVGVKALVGNDARKQTVLEKMPSVSLIHFAAHGDAERGEIALSPISSCGTPHEEDYLLTMAEISKVRLSAKLVVLSCCHSASGQIRAEGVVGIARGFLASGARAVLAALWAIDDEATMQFMNRFYEHLVHGESASESLHQAMKWMRENNFSDVRLWAPFMLIGDDVSFKEIGDKEGEASAYGNLGTVFQSVGQYAKAEGYLQKALVIKQEIGGKEGEASAYGNLGTVFQLVGQHTKAEEYLKKALVIRKEIGDKEGEASAYGNLGTVFQSVGQYFKAEEYLQKALVIRKEIGDKKGEASAYGNLGNVFQSVGKFTKAEEYLQKALTINEEIGDKRGVGASYLNLGKLCGEFQLNAKSQVFVNKALEISYEIGDIEMQFSSHLAIALNALVAGGSITELLRNLYESIQKCEEMHDFLMMKDQFKISFFDEHVSPYLLLCRLLIATGSYYEALYVAELGRSRALADILSNKYSVEKEVSVNPQSWIGIENIMDKNALSSCLYVSCFGDNMYFWILKPNKSVVFRQTKLKESADQVFGNEKIVGSRELRQEQCEDRSLFSSYLSSLAKCHAPQVGGTATLRLVEEDKDTPSLGDGYNMIVTPVADLLEEPEIIIIPDPLLYRIPFAALTNDKVKEETKYLSDTQRIRIVPSLTTLKLIQLSSADYHSGTGALIVGDPEVRDVYYQGELLELDPLPWARKEAQMIGRLVGVKALVGNDARKQTVLEKMPSVSLIHFAAHGDAERGEIALSPISSCGTPHEEDYLLTMAEISKVRLSAKLVVLSCCHSASGQIRAEGVVGIARGFLASGARAVLAALWAIDDEATMQFMNRFYEHLVHGESASESLHQAMKWMRENNFSDVRLLAPFMLIGDDVSFKGLYLIPF</sequence>
<dbReference type="Gene3D" id="1.25.40.10">
    <property type="entry name" value="Tetratricopeptide repeat domain"/>
    <property type="match status" value="7"/>
</dbReference>
<dbReference type="InterPro" id="IPR024983">
    <property type="entry name" value="CHAT_dom"/>
</dbReference>
<reference evidence="3 4" key="1">
    <citation type="submission" date="2022-05" db="EMBL/GenBank/DDBJ databases">
        <authorList>
            <consortium name="Genoscope - CEA"/>
            <person name="William W."/>
        </authorList>
    </citation>
    <scope>NUCLEOTIDE SEQUENCE [LARGE SCALE GENOMIC DNA]</scope>
</reference>
<feature type="repeat" description="TPR" evidence="1">
    <location>
        <begin position="98"/>
        <end position="131"/>
    </location>
</feature>
<feature type="repeat" description="TPR" evidence="1">
    <location>
        <begin position="538"/>
        <end position="571"/>
    </location>
</feature>
<evidence type="ECO:0000313" key="3">
    <source>
        <dbReference type="EMBL" id="CAH3185732.1"/>
    </source>
</evidence>
<feature type="repeat" description="TPR" evidence="1">
    <location>
        <begin position="858"/>
        <end position="891"/>
    </location>
</feature>
<dbReference type="EMBL" id="CALNXI010002280">
    <property type="protein sequence ID" value="CAH3185732.1"/>
    <property type="molecule type" value="Genomic_DNA"/>
</dbReference>
<feature type="repeat" description="TPR" evidence="1">
    <location>
        <begin position="738"/>
        <end position="771"/>
    </location>
</feature>
<feature type="repeat" description="TPR" evidence="1">
    <location>
        <begin position="258"/>
        <end position="291"/>
    </location>
</feature>
<feature type="repeat" description="TPR" evidence="1">
    <location>
        <begin position="578"/>
        <end position="611"/>
    </location>
</feature>
<feature type="repeat" description="TPR" evidence="1">
    <location>
        <begin position="498"/>
        <end position="531"/>
    </location>
</feature>
<dbReference type="Pfam" id="PF12770">
    <property type="entry name" value="CHAT"/>
    <property type="match status" value="2"/>
</dbReference>
<feature type="repeat" description="TPR" evidence="1">
    <location>
        <begin position="658"/>
        <end position="691"/>
    </location>
</feature>
<feature type="domain" description="CHAT" evidence="2">
    <location>
        <begin position="1153"/>
        <end position="1427"/>
    </location>
</feature>
<feature type="repeat" description="TPR" evidence="1">
    <location>
        <begin position="1521"/>
        <end position="1554"/>
    </location>
</feature>
<feature type="repeat" description="TPR" evidence="1">
    <location>
        <begin position="1481"/>
        <end position="1514"/>
    </location>
</feature>
<feature type="repeat" description="TPR" evidence="1">
    <location>
        <begin position="178"/>
        <end position="211"/>
    </location>
</feature>
<feature type="repeat" description="TPR" evidence="1">
    <location>
        <begin position="138"/>
        <end position="171"/>
    </location>
</feature>
<feature type="repeat" description="TPR" evidence="1">
    <location>
        <begin position="1441"/>
        <end position="1474"/>
    </location>
</feature>
<feature type="repeat" description="TPR" evidence="1">
    <location>
        <begin position="818"/>
        <end position="851"/>
    </location>
</feature>
<dbReference type="SMART" id="SM00028">
    <property type="entry name" value="TPR"/>
    <property type="match status" value="24"/>
</dbReference>
<feature type="repeat" description="TPR" evidence="1">
    <location>
        <begin position="618"/>
        <end position="651"/>
    </location>
</feature>